<gene>
    <name evidence="1" type="ORF">SAMN06265364_10155</name>
</gene>
<name>A0AA94IQP5_9BACT</name>
<reference evidence="1 2" key="1">
    <citation type="submission" date="2017-06" db="EMBL/GenBank/DDBJ databases">
        <authorList>
            <person name="Varghese N."/>
            <person name="Submissions S."/>
        </authorList>
    </citation>
    <scope>NUCLEOTIDE SEQUENCE [LARGE SCALE GENOMIC DNA]</scope>
    <source>
        <strain evidence="1 2">DSM 26989</strain>
    </source>
</reference>
<keyword evidence="2" id="KW-1185">Reference proteome</keyword>
<sequence length="41" mass="4732">MMKATNAVIHIHLSRSYAEFCTQAEAKENNEDCLKDYKNVD</sequence>
<accession>A0AA94IQP5</accession>
<dbReference type="EMBL" id="FZNZ01000001">
    <property type="protein sequence ID" value="SNR60051.1"/>
    <property type="molecule type" value="Genomic_DNA"/>
</dbReference>
<proteinExistence type="predicted"/>
<dbReference type="Proteomes" id="UP000198427">
    <property type="component" value="Unassembled WGS sequence"/>
</dbReference>
<dbReference type="AlphaFoldDB" id="A0AA94IQP5"/>
<evidence type="ECO:0000313" key="1">
    <source>
        <dbReference type="EMBL" id="SNR60051.1"/>
    </source>
</evidence>
<protein>
    <submittedName>
        <fullName evidence="1">Uncharacterized protein</fullName>
    </submittedName>
</protein>
<organism evidence="1 2">
    <name type="scientific">Prevotella jejuni</name>
    <dbReference type="NCBI Taxonomy" id="1177574"/>
    <lineage>
        <taxon>Bacteria</taxon>
        <taxon>Pseudomonadati</taxon>
        <taxon>Bacteroidota</taxon>
        <taxon>Bacteroidia</taxon>
        <taxon>Bacteroidales</taxon>
        <taxon>Prevotellaceae</taxon>
        <taxon>Prevotella</taxon>
    </lineage>
</organism>
<comment type="caution">
    <text evidence="1">The sequence shown here is derived from an EMBL/GenBank/DDBJ whole genome shotgun (WGS) entry which is preliminary data.</text>
</comment>
<evidence type="ECO:0000313" key="2">
    <source>
        <dbReference type="Proteomes" id="UP000198427"/>
    </source>
</evidence>